<dbReference type="InterPro" id="IPR037022">
    <property type="entry name" value="Formyl_trans_C_sf"/>
</dbReference>
<dbReference type="Pfam" id="PF00551">
    <property type="entry name" value="Formyl_trans_N"/>
    <property type="match status" value="1"/>
</dbReference>
<keyword evidence="5 8" id="KW-0808">Transferase</keyword>
<evidence type="ECO:0000259" key="10">
    <source>
        <dbReference type="Pfam" id="PF02911"/>
    </source>
</evidence>
<accession>A0AAU9D8T4</accession>
<dbReference type="InterPro" id="IPR011034">
    <property type="entry name" value="Formyl_transferase-like_C_sf"/>
</dbReference>
<dbReference type="RefSeq" id="WP_317697942.1">
    <property type="nucleotide sequence ID" value="NZ_AP026801.1"/>
</dbReference>
<dbReference type="InterPro" id="IPR005793">
    <property type="entry name" value="Formyl_trans_C"/>
</dbReference>
<evidence type="ECO:0000256" key="3">
    <source>
        <dbReference type="ARBA" id="ARBA00012261"/>
    </source>
</evidence>
<evidence type="ECO:0000313" key="11">
    <source>
        <dbReference type="EMBL" id="BDR56085.1"/>
    </source>
</evidence>
<dbReference type="AlphaFoldDB" id="A0AAU9D8T4"/>
<dbReference type="CDD" id="cd08704">
    <property type="entry name" value="Met_tRNA_FMT_C"/>
    <property type="match status" value="1"/>
</dbReference>
<name>A0AAU9D8T4_9LACO</name>
<dbReference type="InterPro" id="IPR005794">
    <property type="entry name" value="Fmt"/>
</dbReference>
<gene>
    <name evidence="8 11" type="primary">fmt</name>
    <name evidence="11" type="ORF">KIMC2_06470</name>
</gene>
<dbReference type="SUPFAM" id="SSF53328">
    <property type="entry name" value="Formyltransferase"/>
    <property type="match status" value="1"/>
</dbReference>
<evidence type="ECO:0000256" key="5">
    <source>
        <dbReference type="ARBA" id="ARBA00022679"/>
    </source>
</evidence>
<reference evidence="11 12" key="1">
    <citation type="journal article" date="2023" name="Microbiol. Spectr.">
        <title>Symbiosis of Carpenter Bees with Uncharacterized Lactic Acid Bacteria Showing NAD Auxotrophy.</title>
        <authorList>
            <person name="Kawasaki S."/>
            <person name="Ozawa K."/>
            <person name="Mori T."/>
            <person name="Yamamoto A."/>
            <person name="Ito M."/>
            <person name="Ohkuma M."/>
            <person name="Sakamoto M."/>
            <person name="Matsutani M."/>
        </authorList>
    </citation>
    <scope>NUCLEOTIDE SEQUENCE [LARGE SCALE GENOMIC DNA]</scope>
    <source>
        <strain evidence="11 12">KimC2</strain>
    </source>
</reference>
<feature type="domain" description="Formyl transferase C-terminal" evidence="10">
    <location>
        <begin position="205"/>
        <end position="302"/>
    </location>
</feature>
<dbReference type="GO" id="GO:0004479">
    <property type="term" value="F:methionyl-tRNA formyltransferase activity"/>
    <property type="evidence" value="ECO:0007669"/>
    <property type="project" value="UniProtKB-UniRule"/>
</dbReference>
<dbReference type="HAMAP" id="MF_00182">
    <property type="entry name" value="Formyl_trans"/>
    <property type="match status" value="1"/>
</dbReference>
<comment type="function">
    <text evidence="1 8">Attaches a formyl group to the free amino group of methionyl-tRNA(fMet). The formyl group appears to play a dual role in the initiator identity of N-formylmethionyl-tRNA by promoting its recognition by IF2 and preventing the misappropriation of this tRNA by the elongation apparatus.</text>
</comment>
<evidence type="ECO:0000256" key="4">
    <source>
        <dbReference type="ARBA" id="ARBA00016014"/>
    </source>
</evidence>
<dbReference type="SUPFAM" id="SSF50486">
    <property type="entry name" value="FMT C-terminal domain-like"/>
    <property type="match status" value="1"/>
</dbReference>
<dbReference type="InterPro" id="IPR036477">
    <property type="entry name" value="Formyl_transf_N_sf"/>
</dbReference>
<dbReference type="PANTHER" id="PTHR11138">
    <property type="entry name" value="METHIONYL-TRNA FORMYLTRANSFERASE"/>
    <property type="match status" value="1"/>
</dbReference>
<evidence type="ECO:0000256" key="6">
    <source>
        <dbReference type="ARBA" id="ARBA00022917"/>
    </source>
</evidence>
<evidence type="ECO:0000256" key="7">
    <source>
        <dbReference type="ARBA" id="ARBA00048558"/>
    </source>
</evidence>
<dbReference type="GO" id="GO:0005829">
    <property type="term" value="C:cytosol"/>
    <property type="evidence" value="ECO:0007669"/>
    <property type="project" value="TreeGrafter"/>
</dbReference>
<dbReference type="InterPro" id="IPR041711">
    <property type="entry name" value="Met-tRNA-FMT_N"/>
</dbReference>
<dbReference type="Gene3D" id="3.40.50.170">
    <property type="entry name" value="Formyl transferase, N-terminal domain"/>
    <property type="match status" value="1"/>
</dbReference>
<evidence type="ECO:0000313" key="12">
    <source>
        <dbReference type="Proteomes" id="UP001321804"/>
    </source>
</evidence>
<dbReference type="EC" id="2.1.2.9" evidence="3 8"/>
<protein>
    <recommendedName>
        <fullName evidence="4 8">Methionyl-tRNA formyltransferase</fullName>
        <ecNumber evidence="3 8">2.1.2.9</ecNumber>
    </recommendedName>
</protein>
<evidence type="ECO:0000256" key="2">
    <source>
        <dbReference type="ARBA" id="ARBA00010699"/>
    </source>
</evidence>
<dbReference type="NCBIfam" id="TIGR00460">
    <property type="entry name" value="fmt"/>
    <property type="match status" value="1"/>
</dbReference>
<keyword evidence="12" id="KW-1185">Reference proteome</keyword>
<dbReference type="InterPro" id="IPR044135">
    <property type="entry name" value="Met-tRNA-FMT_C"/>
</dbReference>
<evidence type="ECO:0000256" key="1">
    <source>
        <dbReference type="ARBA" id="ARBA00002606"/>
    </source>
</evidence>
<dbReference type="KEGG" id="xak:KIMC2_06470"/>
<comment type="similarity">
    <text evidence="2 8">Belongs to the Fmt family.</text>
</comment>
<proteinExistence type="inferred from homology"/>
<feature type="binding site" evidence="8">
    <location>
        <begin position="110"/>
        <end position="113"/>
    </location>
    <ligand>
        <name>(6S)-5,6,7,8-tetrahydrofolate</name>
        <dbReference type="ChEBI" id="CHEBI:57453"/>
    </ligand>
</feature>
<comment type="catalytic activity">
    <reaction evidence="7 8">
        <text>L-methionyl-tRNA(fMet) + (6R)-10-formyltetrahydrofolate = N-formyl-L-methionyl-tRNA(fMet) + (6S)-5,6,7,8-tetrahydrofolate + H(+)</text>
        <dbReference type="Rhea" id="RHEA:24380"/>
        <dbReference type="Rhea" id="RHEA-COMP:9952"/>
        <dbReference type="Rhea" id="RHEA-COMP:9953"/>
        <dbReference type="ChEBI" id="CHEBI:15378"/>
        <dbReference type="ChEBI" id="CHEBI:57453"/>
        <dbReference type="ChEBI" id="CHEBI:78530"/>
        <dbReference type="ChEBI" id="CHEBI:78844"/>
        <dbReference type="ChEBI" id="CHEBI:195366"/>
        <dbReference type="EC" id="2.1.2.9"/>
    </reaction>
</comment>
<dbReference type="Gene3D" id="3.10.25.10">
    <property type="entry name" value="Formyl transferase, C-terminal domain"/>
    <property type="match status" value="1"/>
</dbReference>
<dbReference type="Pfam" id="PF02911">
    <property type="entry name" value="Formyl_trans_C"/>
    <property type="match status" value="1"/>
</dbReference>
<dbReference type="Proteomes" id="UP001321804">
    <property type="component" value="Chromosome"/>
</dbReference>
<dbReference type="EMBL" id="AP026801">
    <property type="protein sequence ID" value="BDR56085.1"/>
    <property type="molecule type" value="Genomic_DNA"/>
</dbReference>
<dbReference type="CDD" id="cd08646">
    <property type="entry name" value="FMT_core_Met-tRNA-FMT_N"/>
    <property type="match status" value="1"/>
</dbReference>
<evidence type="ECO:0000256" key="8">
    <source>
        <dbReference type="HAMAP-Rule" id="MF_00182"/>
    </source>
</evidence>
<evidence type="ECO:0000259" key="9">
    <source>
        <dbReference type="Pfam" id="PF00551"/>
    </source>
</evidence>
<feature type="domain" description="Formyl transferase N-terminal" evidence="9">
    <location>
        <begin position="1"/>
        <end position="175"/>
    </location>
</feature>
<sequence length="316" mass="35111">MKSVIFFGTPLFSVNVLGALLKEGYDIKYVVTQPDKEVGRKRKLTASPVKEFAVDHNLTVLQPVKLTGSEEEEKIISSHADLLVTAAFGQFLSTKLLDSAKYAAINFHASLLPHYRGAAPIQYALLNGDDVTGITIMEMVKKMDAGDIFFQDQVNITPEDNLGSLTVKLGELAGEMVKSDLPKIFNNDFMRISQDEEQVSFSPSIKPEEEMLDFNNDLEHLNNKIRALSPEPGAYFLNQGKRIKIYEAIPLVEKVEGKPGSIFLRDKKRLGIVTGDQRGIMPRIIQLQGAKRVDVRDFLNGAGKNLKVGDQFVTID</sequence>
<organism evidence="11 12">
    <name type="scientific">Xylocopilactobacillus apis</name>
    <dbReference type="NCBI Taxonomy" id="2932183"/>
    <lineage>
        <taxon>Bacteria</taxon>
        <taxon>Bacillati</taxon>
        <taxon>Bacillota</taxon>
        <taxon>Bacilli</taxon>
        <taxon>Lactobacillales</taxon>
        <taxon>Lactobacillaceae</taxon>
        <taxon>Xylocopilactobacillus</taxon>
    </lineage>
</organism>
<dbReference type="PANTHER" id="PTHR11138:SF5">
    <property type="entry name" value="METHIONYL-TRNA FORMYLTRANSFERASE, MITOCHONDRIAL"/>
    <property type="match status" value="1"/>
</dbReference>
<dbReference type="InterPro" id="IPR002376">
    <property type="entry name" value="Formyl_transf_N"/>
</dbReference>
<keyword evidence="6 8" id="KW-0648">Protein biosynthesis</keyword>